<feature type="compositionally biased region" description="Basic residues" evidence="1">
    <location>
        <begin position="200"/>
        <end position="214"/>
    </location>
</feature>
<sequence length="257" mass="27619">MGPGPARAKSGRSRGRGSVEGRAVGACEGGGSGSAQSGTGARRGLGATPVRPRRRPRSERARGASATALLRGPEATGPPASTGGAGRRAFPPGRRSCSRNRTPHPRRDGREDRRAAEGIRRESCGGPAAEKARAALLTPWRKRHGASVFQTRKRHEGENRENTCPEVPDVTWEEQSSAMGRGTRDPALDNSPGSCQAGGVRRKNRRRSPVHLRGFRISASRQAGRCPVLAGRPVERPSARGWRPFRYTRRSDNTSDL</sequence>
<organism evidence="2 3">
    <name type="scientific">Marinactinospora thermotolerans DSM 45154</name>
    <dbReference type="NCBI Taxonomy" id="1122192"/>
    <lineage>
        <taxon>Bacteria</taxon>
        <taxon>Bacillati</taxon>
        <taxon>Actinomycetota</taxon>
        <taxon>Actinomycetes</taxon>
        <taxon>Streptosporangiales</taxon>
        <taxon>Nocardiopsidaceae</taxon>
        <taxon>Marinactinospora</taxon>
    </lineage>
</organism>
<evidence type="ECO:0000313" key="3">
    <source>
        <dbReference type="Proteomes" id="UP000190637"/>
    </source>
</evidence>
<keyword evidence="3" id="KW-1185">Reference proteome</keyword>
<dbReference type="Proteomes" id="UP000190637">
    <property type="component" value="Unassembled WGS sequence"/>
</dbReference>
<name>A0A1T4KH31_9ACTN</name>
<feature type="region of interest" description="Disordered" evidence="1">
    <location>
        <begin position="1"/>
        <end position="130"/>
    </location>
</feature>
<feature type="compositionally biased region" description="Low complexity" evidence="1">
    <location>
        <begin position="75"/>
        <end position="95"/>
    </location>
</feature>
<evidence type="ECO:0000313" key="2">
    <source>
        <dbReference type="EMBL" id="SJZ41667.1"/>
    </source>
</evidence>
<dbReference type="EMBL" id="FUWS01000001">
    <property type="protein sequence ID" value="SJZ41667.1"/>
    <property type="molecule type" value="Genomic_DNA"/>
</dbReference>
<feature type="compositionally biased region" description="Low complexity" evidence="1">
    <location>
        <begin position="34"/>
        <end position="44"/>
    </location>
</feature>
<feature type="compositionally biased region" description="Basic and acidic residues" evidence="1">
    <location>
        <begin position="105"/>
        <end position="123"/>
    </location>
</feature>
<accession>A0A1T4KH31</accession>
<gene>
    <name evidence="2" type="ORF">SAMN02745673_00373</name>
</gene>
<proteinExistence type="predicted"/>
<dbReference type="AlphaFoldDB" id="A0A1T4KH31"/>
<reference evidence="2 3" key="1">
    <citation type="submission" date="2017-02" db="EMBL/GenBank/DDBJ databases">
        <authorList>
            <person name="Peterson S.W."/>
        </authorList>
    </citation>
    <scope>NUCLEOTIDE SEQUENCE [LARGE SCALE GENOMIC DNA]</scope>
    <source>
        <strain evidence="2 3">DSM 45154</strain>
    </source>
</reference>
<feature type="region of interest" description="Disordered" evidence="1">
    <location>
        <begin position="147"/>
        <end position="257"/>
    </location>
</feature>
<protein>
    <submittedName>
        <fullName evidence="2">Uncharacterized protein</fullName>
    </submittedName>
</protein>
<evidence type="ECO:0000256" key="1">
    <source>
        <dbReference type="SAM" id="MobiDB-lite"/>
    </source>
</evidence>